<accession>A0A2V1K648</accession>
<sequence length="277" mass="28915">MVLHGATGPLEPPQAQLSDVTSVLKNIAEDPGRVLVKAELSYPAVCIDGRPYRTEPGLLPQSAGGTLTTWAVDLLLTKQFQTRSLIEWLTHACEALDQSNLPVSGHRADSHGEGASGCGAADSLGPVLEMLARNPSGVRGLLEYWGIDAGLVPGSVFAEARRLSTELPAGAELINIFDIHGDIPTVTGAHCEVAIIANTRQEHVVGRAALSRELATVPGAQAFCVDLWALPAIGHFLARKGAGILTYDNEQITAVAAAFNAAALLVLCGPSAPVVVL</sequence>
<dbReference type="SUPFAM" id="SSF159779">
    <property type="entry name" value="CdCA1 repeat-like"/>
    <property type="match status" value="1"/>
</dbReference>
<protein>
    <submittedName>
        <fullName evidence="1">Uncharacterized protein</fullName>
    </submittedName>
</protein>
<evidence type="ECO:0000313" key="1">
    <source>
        <dbReference type="EMBL" id="PWF26079.1"/>
    </source>
</evidence>
<keyword evidence="2" id="KW-1185">Reference proteome</keyword>
<dbReference type="OrthoDB" id="3267547at2"/>
<dbReference type="AlphaFoldDB" id="A0A2V1K648"/>
<dbReference type="Proteomes" id="UP000245283">
    <property type="component" value="Unassembled WGS sequence"/>
</dbReference>
<dbReference type="EMBL" id="QETB01000004">
    <property type="protein sequence ID" value="PWF26079.1"/>
    <property type="molecule type" value="Genomic_DNA"/>
</dbReference>
<gene>
    <name evidence="1" type="ORF">DD236_08320</name>
</gene>
<proteinExistence type="predicted"/>
<comment type="caution">
    <text evidence="1">The sequence shown here is derived from an EMBL/GenBank/DDBJ whole genome shotgun (WGS) entry which is preliminary data.</text>
</comment>
<reference evidence="2" key="1">
    <citation type="submission" date="2018-05" db="EMBL/GenBank/DDBJ databases">
        <authorList>
            <person name="Li Y."/>
        </authorList>
    </citation>
    <scope>NUCLEOTIDE SEQUENCE [LARGE SCALE GENOMIC DNA]</scope>
    <source>
        <strain evidence="2">sk1b4</strain>
    </source>
</reference>
<name>A0A2V1K648_9ACTO</name>
<dbReference type="RefSeq" id="WP_109093906.1">
    <property type="nucleotide sequence ID" value="NZ_QETB01000004.1"/>
</dbReference>
<organism evidence="1 2">
    <name type="scientific">Ancrocorticia populi</name>
    <dbReference type="NCBI Taxonomy" id="2175228"/>
    <lineage>
        <taxon>Bacteria</taxon>
        <taxon>Bacillati</taxon>
        <taxon>Actinomycetota</taxon>
        <taxon>Actinomycetes</taxon>
        <taxon>Actinomycetales</taxon>
        <taxon>Actinomycetaceae</taxon>
        <taxon>Ancrocorticia</taxon>
    </lineage>
</organism>
<evidence type="ECO:0000313" key="2">
    <source>
        <dbReference type="Proteomes" id="UP000245283"/>
    </source>
</evidence>